<feature type="compositionally biased region" description="Basic residues" evidence="2">
    <location>
        <begin position="930"/>
        <end position="941"/>
    </location>
</feature>
<feature type="compositionally biased region" description="Low complexity" evidence="2">
    <location>
        <begin position="1577"/>
        <end position="1587"/>
    </location>
</feature>
<feature type="region of interest" description="Disordered" evidence="2">
    <location>
        <begin position="459"/>
        <end position="511"/>
    </location>
</feature>
<feature type="region of interest" description="Disordered" evidence="2">
    <location>
        <begin position="349"/>
        <end position="384"/>
    </location>
</feature>
<dbReference type="Gene3D" id="3.10.260.10">
    <property type="entry name" value="Transcription regulator HTH, APSES-type DNA-binding domain"/>
    <property type="match status" value="2"/>
</dbReference>
<feature type="region of interest" description="Disordered" evidence="2">
    <location>
        <begin position="1"/>
        <end position="56"/>
    </location>
</feature>
<feature type="compositionally biased region" description="Low complexity" evidence="2">
    <location>
        <begin position="1281"/>
        <end position="1309"/>
    </location>
</feature>
<feature type="compositionally biased region" description="Low complexity" evidence="2">
    <location>
        <begin position="958"/>
        <end position="969"/>
    </location>
</feature>
<feature type="compositionally biased region" description="Acidic residues" evidence="2">
    <location>
        <begin position="1415"/>
        <end position="1426"/>
    </location>
</feature>
<feature type="region of interest" description="Disordered" evidence="2">
    <location>
        <begin position="654"/>
        <end position="787"/>
    </location>
</feature>
<keyword evidence="1" id="KW-0175">Coiled coil</keyword>
<feature type="compositionally biased region" description="Basic residues" evidence="2">
    <location>
        <begin position="252"/>
        <end position="266"/>
    </location>
</feature>
<feature type="coiled-coil region" evidence="1">
    <location>
        <begin position="1473"/>
        <end position="1539"/>
    </location>
</feature>
<feature type="compositionally biased region" description="Basic and acidic residues" evidence="2">
    <location>
        <begin position="459"/>
        <end position="475"/>
    </location>
</feature>
<dbReference type="GO" id="GO:0003677">
    <property type="term" value="F:DNA binding"/>
    <property type="evidence" value="ECO:0007669"/>
    <property type="project" value="InterPro"/>
</dbReference>
<dbReference type="PROSITE" id="PS51299">
    <property type="entry name" value="HTH_APSES"/>
    <property type="match status" value="1"/>
</dbReference>
<dbReference type="Pfam" id="PF25318">
    <property type="entry name" value="WHD_GDS1"/>
    <property type="match status" value="1"/>
</dbReference>
<feature type="domain" description="HTH APSES-type" evidence="3">
    <location>
        <begin position="1071"/>
        <end position="1179"/>
    </location>
</feature>
<feature type="compositionally biased region" description="Polar residues" evidence="2">
    <location>
        <begin position="656"/>
        <end position="678"/>
    </location>
</feature>
<feature type="compositionally biased region" description="Acidic residues" evidence="2">
    <location>
        <begin position="1651"/>
        <end position="1673"/>
    </location>
</feature>
<comment type="caution">
    <text evidence="4">The sequence shown here is derived from an EMBL/GenBank/DDBJ whole genome shotgun (WGS) entry which is preliminary data.</text>
</comment>
<dbReference type="SUPFAM" id="SSF54616">
    <property type="entry name" value="DNA-binding domain of Mlu1-box binding protein MBP1"/>
    <property type="match status" value="1"/>
</dbReference>
<feature type="compositionally biased region" description="Low complexity" evidence="2">
    <location>
        <begin position="1005"/>
        <end position="1038"/>
    </location>
</feature>
<dbReference type="PANTHER" id="PTHR35711:SF1">
    <property type="entry name" value="ECTODERMAL, ISOFORM F"/>
    <property type="match status" value="1"/>
</dbReference>
<keyword evidence="5" id="KW-1185">Reference proteome</keyword>
<evidence type="ECO:0000313" key="5">
    <source>
        <dbReference type="Proteomes" id="UP000823405"/>
    </source>
</evidence>
<feature type="compositionally biased region" description="Low complexity" evidence="2">
    <location>
        <begin position="174"/>
        <end position="188"/>
    </location>
</feature>
<dbReference type="InterPro" id="IPR036887">
    <property type="entry name" value="HTH_APSES_sf"/>
</dbReference>
<feature type="compositionally biased region" description="Basic and acidic residues" evidence="2">
    <location>
        <begin position="1566"/>
        <end position="1576"/>
    </location>
</feature>
<feature type="region of interest" description="Disordered" evidence="2">
    <location>
        <begin position="1639"/>
        <end position="1673"/>
    </location>
</feature>
<feature type="compositionally biased region" description="Acidic residues" evidence="2">
    <location>
        <begin position="311"/>
        <end position="335"/>
    </location>
</feature>
<protein>
    <recommendedName>
        <fullName evidence="3">HTH APSES-type domain-containing protein</fullName>
    </recommendedName>
</protein>
<reference evidence="4" key="1">
    <citation type="journal article" date="2020" name="Fungal Divers.">
        <title>Resolving the Mortierellaceae phylogeny through synthesis of multi-gene phylogenetics and phylogenomics.</title>
        <authorList>
            <person name="Vandepol N."/>
            <person name="Liber J."/>
            <person name="Desiro A."/>
            <person name="Na H."/>
            <person name="Kennedy M."/>
            <person name="Barry K."/>
            <person name="Grigoriev I.V."/>
            <person name="Miller A.N."/>
            <person name="O'Donnell K."/>
            <person name="Stajich J.E."/>
            <person name="Bonito G."/>
        </authorList>
    </citation>
    <scope>NUCLEOTIDE SEQUENCE</scope>
    <source>
        <strain evidence="4">NVP60</strain>
    </source>
</reference>
<feature type="compositionally biased region" description="Polar residues" evidence="2">
    <location>
        <begin position="43"/>
        <end position="52"/>
    </location>
</feature>
<sequence>MPMPTQPQTNPRHSSAANNQASNGHHHLHHHLLHSSSSSSSSPYNNNGNSAQYEDELPASSKAPLKYALKDIHPDDSKDKVFAAILKALLYLRNKPSSPKELANCIMKNKYTMLGGATPYATVSSRISQHFKRAAEHKPPRTPLLAKAVDERHSRKIHYYLAANHIVKNPSAASSTDLDSSSGFSSMGSDEEDEDDDNDDNHNQGGRDDDDDDDDDDDGDMSGDSAERKQKRRRQHLIYQQHQQLNSDTMLHKARSSVMRKRKKVKTFSATTRPTVKRFKSKHPLIGSFKATTPTNIHPSKWRPANNQEYSESEEGDDESLDEDEDLDDDDDVFDKDDLVLMDLQMPDLQKGSRLPTPNSLSNFSTPASLSSPNSSVPTSANGANASAAAGMHGLLTATKVLSFDSKKSPPHPAAHSASSLGIAMAAAGDASAAGDVMNESSDEEQDFSDYHEEMMHGDFDDLEDDRRLGDRKSETTTTQPKSIAVPIPSVRNTIPSPAGGTPGSPFGHIASTPTSGSYLLGMSPRSRKMSMSGLLMPPDSLLLSPRSNSIFDPEYTPNYLADFSHDMSSPHEHHYVPLMELNNPESMPVSELDRLLSSSTGGTFFPSLSRKVSISGWSGVGPKHIGHPPHRQSNLRNAANGILQNAANSSLNASTSPYLQSSNGTFASPSTASSGPLGSSKPPVTSPPHPLMTPSGNVPGTNKDAIAMTTSTTPTPTSVGATKPLPTSNTAAPAAIATSTSANNNAVKAEDDVEMGDDQNDEDVDDETESDEEDETASRPPVDPPKSLVRVSVYANLQVYETIMPGTDLKLMRVAGIVGTPDPNTNGRGVVIQKKVIPALNNDQHAGFVNAAMLRLAARTIIGDGQFDINQEPTTLYIVLEGPMEVRGAWVGLARARELCHEYRLDLLPGIAQMLQDNPMHVANPNAKKSTKKKGLKKKKQQDASTSLKPSDANRRTSTASGLSGSSSIDNRRKSHAADDDAFVNFEELEERPRKGTDQDVEMSSASSHHTGSNSNMAHSASQSSSSAQSGSAGAGSDLLTEGKVAQNGAREPEANQLWVPTTNPVVPNIHLTVIDNVALYTTKLVNPGAEYRLLRRADNGYVNATTLLLAGGVETEQERSIVLSLELGRVRVRKPGSQLFGTWIPLARARALAATCSLHHKLGPFLNDNLDTYFPSPLPIPTQKVTQSVVTAGASAMMSHQAAASARMRTISLSALRSSTSPPSGGLARAGALNHQLSRGMMANTGASHLQQVLAQQGHLPGQTLNSMLMLNGNHVESQSGTAAAQNTTATASAATTTASTANPTPTVATPTTVAVPTTGTSVTATAIALPASVPVASLTPTTLNGATGANIMHAFGQVNQGQLFAATQIRPLQGGFLPRVEPHTGRPILPMLNETVSAVPGQSVIPVKDYQDSDDDTESDDDVEGVRQKMKQLRAQQLEEAEKSKQPTTTLGQAAAAVAAAASGQRTPTLQQQQQQLQQQQQILLQQQQIQQHLQQHQQQQQLLKQQLLQQQQQQAQQQQQQQQLVQQQIQQNQQQLAVQKAAQQAAAVQKLPTQGGKTAPRPRSDGAEEEVQKAQQPSAQPQQAIAVPGTLADANKAVPTTTAIANANIAVPIANSTTTAPAAAVASITASAVTPVAPSNGAKPMAVDEEVDSDEDIDIGGSDGDDDLR</sequence>
<feature type="compositionally biased region" description="Acidic residues" evidence="2">
    <location>
        <begin position="752"/>
        <end position="776"/>
    </location>
</feature>
<dbReference type="InterPro" id="IPR057511">
    <property type="entry name" value="WH_GDS1"/>
</dbReference>
<feature type="region of interest" description="Disordered" evidence="2">
    <location>
        <begin position="922"/>
        <end position="1039"/>
    </location>
</feature>
<evidence type="ECO:0000259" key="3">
    <source>
        <dbReference type="PROSITE" id="PS51299"/>
    </source>
</evidence>
<dbReference type="InterPro" id="IPR003163">
    <property type="entry name" value="Tscrpt_reg_HTH_APSES-type"/>
</dbReference>
<dbReference type="Proteomes" id="UP000823405">
    <property type="component" value="Unassembled WGS sequence"/>
</dbReference>
<feature type="compositionally biased region" description="Basic and acidic residues" evidence="2">
    <location>
        <begin position="971"/>
        <end position="980"/>
    </location>
</feature>
<evidence type="ECO:0000313" key="4">
    <source>
        <dbReference type="EMBL" id="KAG0307388.1"/>
    </source>
</evidence>
<feature type="compositionally biased region" description="Low complexity" evidence="2">
    <location>
        <begin position="728"/>
        <end position="747"/>
    </location>
</feature>
<gene>
    <name evidence="4" type="ORF">BGZ97_000422</name>
</gene>
<accession>A0A9P6QYB1</accession>
<proteinExistence type="predicted"/>
<evidence type="ECO:0000256" key="2">
    <source>
        <dbReference type="SAM" id="MobiDB-lite"/>
    </source>
</evidence>
<feature type="region of interest" description="Disordered" evidence="2">
    <location>
        <begin position="171"/>
        <end position="337"/>
    </location>
</feature>
<feature type="region of interest" description="Disordered" evidence="2">
    <location>
        <begin position="1553"/>
        <end position="1587"/>
    </location>
</feature>
<feature type="compositionally biased region" description="Basic residues" evidence="2">
    <location>
        <begin position="24"/>
        <end position="33"/>
    </location>
</feature>
<feature type="compositionally biased region" description="Polar residues" evidence="2">
    <location>
        <begin position="1"/>
        <end position="23"/>
    </location>
</feature>
<dbReference type="OrthoDB" id="5597783at2759"/>
<feature type="compositionally biased region" description="Acidic residues" evidence="2">
    <location>
        <begin position="208"/>
        <end position="221"/>
    </location>
</feature>
<feature type="region of interest" description="Disordered" evidence="2">
    <location>
        <begin position="1280"/>
        <end position="1309"/>
    </location>
</feature>
<evidence type="ECO:0000256" key="1">
    <source>
        <dbReference type="SAM" id="Coils"/>
    </source>
</evidence>
<feature type="compositionally biased region" description="Polar residues" evidence="2">
    <location>
        <begin position="238"/>
        <end position="249"/>
    </location>
</feature>
<dbReference type="EMBL" id="JAAAIN010001075">
    <property type="protein sequence ID" value="KAG0307388.1"/>
    <property type="molecule type" value="Genomic_DNA"/>
</dbReference>
<feature type="compositionally biased region" description="Acidic residues" evidence="2">
    <location>
        <begin position="189"/>
        <end position="199"/>
    </location>
</feature>
<feature type="region of interest" description="Disordered" evidence="2">
    <location>
        <begin position="1407"/>
        <end position="1431"/>
    </location>
</feature>
<feature type="compositionally biased region" description="Low complexity" evidence="2">
    <location>
        <begin position="365"/>
        <end position="384"/>
    </location>
</feature>
<organism evidence="4 5">
    <name type="scientific">Linnemannia gamsii</name>
    <dbReference type="NCBI Taxonomy" id="64522"/>
    <lineage>
        <taxon>Eukaryota</taxon>
        <taxon>Fungi</taxon>
        <taxon>Fungi incertae sedis</taxon>
        <taxon>Mucoromycota</taxon>
        <taxon>Mortierellomycotina</taxon>
        <taxon>Mortierellomycetes</taxon>
        <taxon>Mortierellales</taxon>
        <taxon>Mortierellaceae</taxon>
        <taxon>Linnemannia</taxon>
    </lineage>
</organism>
<dbReference type="PANTHER" id="PTHR35711">
    <property type="entry name" value="EXPRESSED PROTEIN"/>
    <property type="match status" value="1"/>
</dbReference>
<name>A0A9P6QYB1_9FUNG</name>
<feature type="compositionally biased region" description="Low complexity" evidence="2">
    <location>
        <begin position="710"/>
        <end position="719"/>
    </location>
</feature>